<feature type="compositionally biased region" description="Polar residues" evidence="1">
    <location>
        <begin position="328"/>
        <end position="339"/>
    </location>
</feature>
<feature type="compositionally biased region" description="Polar residues" evidence="1">
    <location>
        <begin position="69"/>
        <end position="79"/>
    </location>
</feature>
<feature type="compositionally biased region" description="Basic and acidic residues" evidence="1">
    <location>
        <begin position="306"/>
        <end position="327"/>
    </location>
</feature>
<proteinExistence type="predicted"/>
<gene>
    <name evidence="2" type="ORF">PRZ48_003635</name>
</gene>
<dbReference type="EMBL" id="JAXOVC010000002">
    <property type="protein sequence ID" value="KAK4505670.1"/>
    <property type="molecule type" value="Genomic_DNA"/>
</dbReference>
<protein>
    <submittedName>
        <fullName evidence="2">Uncharacterized protein</fullName>
    </submittedName>
</protein>
<evidence type="ECO:0000313" key="3">
    <source>
        <dbReference type="Proteomes" id="UP001305779"/>
    </source>
</evidence>
<dbReference type="Proteomes" id="UP001305779">
    <property type="component" value="Unassembled WGS sequence"/>
</dbReference>
<feature type="compositionally biased region" description="Low complexity" evidence="1">
    <location>
        <begin position="356"/>
        <end position="370"/>
    </location>
</feature>
<keyword evidence="3" id="KW-1185">Reference proteome</keyword>
<organism evidence="2 3">
    <name type="scientific">Zasmidium cellare</name>
    <name type="common">Wine cellar mold</name>
    <name type="synonym">Racodium cellare</name>
    <dbReference type="NCBI Taxonomy" id="395010"/>
    <lineage>
        <taxon>Eukaryota</taxon>
        <taxon>Fungi</taxon>
        <taxon>Dikarya</taxon>
        <taxon>Ascomycota</taxon>
        <taxon>Pezizomycotina</taxon>
        <taxon>Dothideomycetes</taxon>
        <taxon>Dothideomycetidae</taxon>
        <taxon>Mycosphaerellales</taxon>
        <taxon>Mycosphaerellaceae</taxon>
        <taxon>Zasmidium</taxon>
    </lineage>
</organism>
<sequence length="419" mass="43789">METIKKVIPFTGSKKDESGQEPVSGLEGQGTSTEPYDAGNQEDQPELSGKAAEHTDPKEEVPAPDTSAAEKTSPSQPADSKSDQPAEATANGTSGDAKSSPKLIKKPTIGSSSWFSNSNPFTKSSTESDAAAEQSVDPKTPAVEKTQAEAGGEVSKATDSSDLPPNHLGDDVPPGLDSVIVDPTDHSNHSTDPAFSSDNSDLPNHLDENVPPGQLAAPMGKGKGKAKMTDADYAEYDSSSAASNRSTGTRSESVATDYTITSKNTYSTAGTGASTLASRRQSAAQAPHSQGKTITAGGIPLGQRAMLERERRLSSIIPERDFGRIDDITSSNTQRNSGIAISDAGPSLSKHQEDFSSSTRAPASSAPNSTEPVKDTRVSSVDSKAAVPPEAKNNRRHSSVIDKAKGLGRRFSQRIKPSK</sequence>
<feature type="region of interest" description="Disordered" evidence="1">
    <location>
        <begin position="1"/>
        <end position="419"/>
    </location>
</feature>
<feature type="compositionally biased region" description="Basic residues" evidence="1">
    <location>
        <begin position="406"/>
        <end position="419"/>
    </location>
</feature>
<evidence type="ECO:0000313" key="2">
    <source>
        <dbReference type="EMBL" id="KAK4505670.1"/>
    </source>
</evidence>
<feature type="compositionally biased region" description="Basic and acidic residues" evidence="1">
    <location>
        <begin position="51"/>
        <end position="61"/>
    </location>
</feature>
<evidence type="ECO:0000256" key="1">
    <source>
        <dbReference type="SAM" id="MobiDB-lite"/>
    </source>
</evidence>
<name>A0ABR0EW58_ZASCE</name>
<feature type="compositionally biased region" description="Polar residues" evidence="1">
    <location>
        <begin position="109"/>
        <end position="128"/>
    </location>
</feature>
<feature type="compositionally biased region" description="Polar residues" evidence="1">
    <location>
        <begin position="190"/>
        <end position="202"/>
    </location>
</feature>
<accession>A0ABR0EW58</accession>
<reference evidence="2 3" key="1">
    <citation type="journal article" date="2023" name="G3 (Bethesda)">
        <title>A chromosome-level genome assembly of Zasmidium syzygii isolated from banana leaves.</title>
        <authorList>
            <person name="van Westerhoven A.C."/>
            <person name="Mehrabi R."/>
            <person name="Talebi R."/>
            <person name="Steentjes M.B.F."/>
            <person name="Corcolon B."/>
            <person name="Chong P.A."/>
            <person name="Kema G.H.J."/>
            <person name="Seidl M.F."/>
        </authorList>
    </citation>
    <scope>NUCLEOTIDE SEQUENCE [LARGE SCALE GENOMIC DNA]</scope>
    <source>
        <strain evidence="2 3">P124</strain>
    </source>
</reference>
<feature type="compositionally biased region" description="Polar residues" evidence="1">
    <location>
        <begin position="244"/>
        <end position="293"/>
    </location>
</feature>
<comment type="caution">
    <text evidence="2">The sequence shown here is derived from an EMBL/GenBank/DDBJ whole genome shotgun (WGS) entry which is preliminary data.</text>
</comment>